<comment type="subcellular location">
    <subcellularLocation>
        <location evidence="1">Membrane</location>
        <topology evidence="1">Multi-pass membrane protein</topology>
    </subcellularLocation>
</comment>
<dbReference type="GO" id="GO:0008250">
    <property type="term" value="C:oligosaccharyltransferase complex"/>
    <property type="evidence" value="ECO:0007669"/>
    <property type="project" value="InterPro"/>
</dbReference>
<proteinExistence type="inferred from homology"/>
<evidence type="ECO:0000256" key="3">
    <source>
        <dbReference type="ARBA" id="ARBA00022692"/>
    </source>
</evidence>
<keyword evidence="4 6" id="KW-1133">Transmembrane helix</keyword>
<comment type="caution">
    <text evidence="7">The sequence shown here is derived from an EMBL/GenBank/DDBJ whole genome shotgun (WGS) entry which is preliminary data.</text>
</comment>
<gene>
    <name evidence="7" type="ORF">PYM288_LOCUS1720</name>
</gene>
<accession>A0A813P2I6</accession>
<evidence type="ECO:0000256" key="2">
    <source>
        <dbReference type="ARBA" id="ARBA00009825"/>
    </source>
</evidence>
<dbReference type="AlphaFoldDB" id="A0A813P2I6"/>
<sequence length="302" mass="34255">MVRLNVDQMSRSVSPVNPGAFPTLSITLLGIGIFLMAWFFVYEVTSTKYTRDWKKELLIALIASIFLGYGGLFLLLWIEHHDTLSKLQFILQLVEYILSLASSRSSLLTESISLNNKNSKNYSRPQVDRLSHVDGLYKRAEQLTLYVKAMHFLSSALCLARDTLKSGKLHPTAIVRTAVSDLNNKYKYCLIMCKQLSTQEELVSRDEMKGVPLTADKLLYLHAIELCLNAASLEFFGKAQECVQPYTEAQVLFHCLSQQAMTDCDRLILQQYREAVERRLHCLQNQGLTMTNEPETSANVTS</sequence>
<dbReference type="Pfam" id="PF05251">
    <property type="entry name" value="Ost5"/>
    <property type="match status" value="1"/>
</dbReference>
<dbReference type="PANTHER" id="PTHR13636">
    <property type="entry name" value="TRANSMEMBRANE PROTEIN 258"/>
    <property type="match status" value="1"/>
</dbReference>
<dbReference type="InterPro" id="IPR007915">
    <property type="entry name" value="TMEM258/Ost5"/>
</dbReference>
<keyword evidence="3 6" id="KW-0812">Transmembrane</keyword>
<evidence type="ECO:0000313" key="8">
    <source>
        <dbReference type="Proteomes" id="UP000663854"/>
    </source>
</evidence>
<keyword evidence="5 6" id="KW-0472">Membrane</keyword>
<dbReference type="Proteomes" id="UP000663854">
    <property type="component" value="Unassembled WGS sequence"/>
</dbReference>
<evidence type="ECO:0000256" key="5">
    <source>
        <dbReference type="ARBA" id="ARBA00023136"/>
    </source>
</evidence>
<evidence type="ECO:0000256" key="1">
    <source>
        <dbReference type="ARBA" id="ARBA00004141"/>
    </source>
</evidence>
<feature type="transmembrane region" description="Helical" evidence="6">
    <location>
        <begin position="20"/>
        <end position="45"/>
    </location>
</feature>
<name>A0A813P2I6_9BILA</name>
<comment type="similarity">
    <text evidence="2">Belongs to the OST5 family.</text>
</comment>
<dbReference type="EMBL" id="CAJNOH010000010">
    <property type="protein sequence ID" value="CAF0744076.1"/>
    <property type="molecule type" value="Genomic_DNA"/>
</dbReference>
<protein>
    <recommendedName>
        <fullName evidence="9">Transmembrane protein 258</fullName>
    </recommendedName>
</protein>
<evidence type="ECO:0000313" key="7">
    <source>
        <dbReference type="EMBL" id="CAF0744076.1"/>
    </source>
</evidence>
<organism evidence="7 8">
    <name type="scientific">Rotaria sordida</name>
    <dbReference type="NCBI Taxonomy" id="392033"/>
    <lineage>
        <taxon>Eukaryota</taxon>
        <taxon>Metazoa</taxon>
        <taxon>Spiralia</taxon>
        <taxon>Gnathifera</taxon>
        <taxon>Rotifera</taxon>
        <taxon>Eurotatoria</taxon>
        <taxon>Bdelloidea</taxon>
        <taxon>Philodinida</taxon>
        <taxon>Philodinidae</taxon>
        <taxon>Rotaria</taxon>
    </lineage>
</organism>
<evidence type="ECO:0008006" key="9">
    <source>
        <dbReference type="Google" id="ProtNLM"/>
    </source>
</evidence>
<reference evidence="7" key="1">
    <citation type="submission" date="2021-02" db="EMBL/GenBank/DDBJ databases">
        <authorList>
            <person name="Nowell W R."/>
        </authorList>
    </citation>
    <scope>NUCLEOTIDE SEQUENCE</scope>
</reference>
<evidence type="ECO:0000256" key="6">
    <source>
        <dbReference type="SAM" id="Phobius"/>
    </source>
</evidence>
<feature type="transmembrane region" description="Helical" evidence="6">
    <location>
        <begin position="57"/>
        <end position="78"/>
    </location>
</feature>
<evidence type="ECO:0000256" key="4">
    <source>
        <dbReference type="ARBA" id="ARBA00022989"/>
    </source>
</evidence>